<protein>
    <submittedName>
        <fullName evidence="1">Uncharacterized protein</fullName>
    </submittedName>
</protein>
<evidence type="ECO:0000313" key="1">
    <source>
        <dbReference type="EMBL" id="MDY3512166.1"/>
    </source>
</evidence>
<organism evidence="1 2">
    <name type="scientific">Riemerella anatipestifer</name>
    <name type="common">Moraxella anatipestifer</name>
    <dbReference type="NCBI Taxonomy" id="34085"/>
    <lineage>
        <taxon>Bacteria</taxon>
        <taxon>Pseudomonadati</taxon>
        <taxon>Bacteroidota</taxon>
        <taxon>Flavobacteriia</taxon>
        <taxon>Flavobacteriales</taxon>
        <taxon>Weeksellaceae</taxon>
        <taxon>Riemerella</taxon>
    </lineage>
</organism>
<gene>
    <name evidence="1" type="ORF">PG303_02915</name>
</gene>
<comment type="caution">
    <text evidence="1">The sequence shown here is derived from an EMBL/GenBank/DDBJ whole genome shotgun (WGS) entry which is preliminary data.</text>
</comment>
<reference evidence="1" key="1">
    <citation type="submission" date="2023-01" db="EMBL/GenBank/DDBJ databases">
        <title>Genome-based studies on antimicrobial resistance profiles of Riemerella anatipestifer in China, 1994 to 2021.</title>
        <authorList>
            <person name="Yang Z."/>
            <person name="Zhu D."/>
        </authorList>
    </citation>
    <scope>NUCLEOTIDE SEQUENCE</scope>
    <source>
        <strain evidence="1">RCAD1218</strain>
    </source>
</reference>
<proteinExistence type="predicted"/>
<dbReference type="Proteomes" id="UP001284033">
    <property type="component" value="Unassembled WGS sequence"/>
</dbReference>
<accession>A0AAP6H9A5</accession>
<dbReference type="RefSeq" id="WP_253037381.1">
    <property type="nucleotide sequence ID" value="NZ_CP168322.1"/>
</dbReference>
<dbReference type="AlphaFoldDB" id="A0AAP6H9A5"/>
<name>A0AAP6H9A5_RIEAN</name>
<dbReference type="EMBL" id="JAQZHK010000002">
    <property type="protein sequence ID" value="MDY3512166.1"/>
    <property type="molecule type" value="Genomic_DNA"/>
</dbReference>
<sequence>MKKVGLIFLIVLSNILLSQKRLYDPTIVAQEKRQVFERWGDWRPYPKYVLGIQTNFNYATVWGWLAPARNRQYKNGADIRPLRVGGIETQRLMEVKLQEDEAKKIKVEVDSLYKRNIQDFAYWTPETVEADPLWLLYYKRMLSPLNNFPEKPSYNQWGFKDYETYRVLVETGGLERLQKELDIIKEKYKISRTVAMPRGKRFLMYHECLLRWRKFKSMIAEHREKSTLLLDWKNIIAKPKPSINRQRENDIDIVRNTMNNYKNIEKKYE</sequence>
<evidence type="ECO:0000313" key="2">
    <source>
        <dbReference type="Proteomes" id="UP001284033"/>
    </source>
</evidence>